<evidence type="ECO:0000256" key="9">
    <source>
        <dbReference type="ARBA" id="ARBA00031449"/>
    </source>
</evidence>
<evidence type="ECO:0000256" key="5">
    <source>
        <dbReference type="ARBA" id="ARBA00018141"/>
    </source>
</evidence>
<proteinExistence type="inferred from homology"/>
<dbReference type="UniPathway" id="UPA00391"/>
<dbReference type="InterPro" id="IPR007115">
    <property type="entry name" value="6-PTP_synth/QueD"/>
</dbReference>
<evidence type="ECO:0000256" key="1">
    <source>
        <dbReference type="ARBA" id="ARBA00001947"/>
    </source>
</evidence>
<dbReference type="GO" id="GO:0046872">
    <property type="term" value="F:metal ion binding"/>
    <property type="evidence" value="ECO:0007669"/>
    <property type="project" value="UniProtKB-KW"/>
</dbReference>
<evidence type="ECO:0000256" key="4">
    <source>
        <dbReference type="ARBA" id="ARBA00012982"/>
    </source>
</evidence>
<gene>
    <name evidence="11" type="ORF">DFP82_10859</name>
</gene>
<keyword evidence="12" id="KW-1185">Reference proteome</keyword>
<dbReference type="SUPFAM" id="SSF55620">
    <property type="entry name" value="Tetrahydrobiopterin biosynthesis enzymes-like"/>
    <property type="match status" value="1"/>
</dbReference>
<name>A0A2V4VSG4_9GAMM</name>
<comment type="cofactor">
    <cofactor evidence="1">
        <name>Zn(2+)</name>
        <dbReference type="ChEBI" id="CHEBI:29105"/>
    </cofactor>
</comment>
<comment type="caution">
    <text evidence="11">The sequence shown here is derived from an EMBL/GenBank/DDBJ whole genome shotgun (WGS) entry which is preliminary data.</text>
</comment>
<dbReference type="AlphaFoldDB" id="A0A2V4VSG4"/>
<dbReference type="Gene3D" id="3.30.479.10">
    <property type="entry name" value="6-pyruvoyl tetrahydropterin synthase/QueD"/>
    <property type="match status" value="1"/>
</dbReference>
<dbReference type="PANTHER" id="PTHR12589:SF7">
    <property type="entry name" value="6-PYRUVOYL TETRAHYDROBIOPTERIN SYNTHASE"/>
    <property type="match status" value="1"/>
</dbReference>
<reference evidence="11 12" key="1">
    <citation type="submission" date="2018-06" db="EMBL/GenBank/DDBJ databases">
        <title>Genomic Encyclopedia of Type Strains, Phase III (KMG-III): the genomes of soil and plant-associated and newly described type strains.</title>
        <authorList>
            <person name="Whitman W."/>
        </authorList>
    </citation>
    <scope>NUCLEOTIDE SEQUENCE [LARGE SCALE GENOMIC DNA]</scope>
    <source>
        <strain evidence="11 12">CECT 5889</strain>
    </source>
</reference>
<evidence type="ECO:0000256" key="2">
    <source>
        <dbReference type="ARBA" id="ARBA00005061"/>
    </source>
</evidence>
<comment type="catalytic activity">
    <reaction evidence="10">
        <text>7,8-dihydroneopterin 3'-triphosphate + H2O = 6-carboxy-5,6,7,8-tetrahydropterin + triphosphate + acetaldehyde + 2 H(+)</text>
        <dbReference type="Rhea" id="RHEA:27966"/>
        <dbReference type="ChEBI" id="CHEBI:15343"/>
        <dbReference type="ChEBI" id="CHEBI:15377"/>
        <dbReference type="ChEBI" id="CHEBI:15378"/>
        <dbReference type="ChEBI" id="CHEBI:18036"/>
        <dbReference type="ChEBI" id="CHEBI:58462"/>
        <dbReference type="ChEBI" id="CHEBI:61032"/>
        <dbReference type="EC" id="4.1.2.50"/>
    </reaction>
</comment>
<evidence type="ECO:0000313" key="11">
    <source>
        <dbReference type="EMBL" id="PYE38264.1"/>
    </source>
</evidence>
<dbReference type="EMBL" id="QJSU01000008">
    <property type="protein sequence ID" value="PYE38264.1"/>
    <property type="molecule type" value="Genomic_DNA"/>
</dbReference>
<sequence length="231" mass="26447">MDLTILISSTVVLTVLVKIIMRIRKLFKFENAHIVRNCSSERCKHSIHGHSYQIELILEAKRLDHGQMVYDFGLLKSSIKDIIDSFDHAICFWNKDDPEYIDACKKFSARWISLPVSPSAEQFSRVIFFWAQEILRQTQMQNGESDVSVYSVIAHETATGYAQCFADDVANDQMGKLVLEEFAFSDQVSKEWHDPDLYAKLIRGESFINPSVTMQVQTEQVQTEQVQAGSD</sequence>
<dbReference type="InterPro" id="IPR038418">
    <property type="entry name" value="6-PTP_synth/QueD_sf"/>
</dbReference>
<evidence type="ECO:0000256" key="6">
    <source>
        <dbReference type="ARBA" id="ARBA00022723"/>
    </source>
</evidence>
<dbReference type="PANTHER" id="PTHR12589">
    <property type="entry name" value="PYRUVOYL TETRAHYDROBIOPTERIN SYNTHASE"/>
    <property type="match status" value="1"/>
</dbReference>
<evidence type="ECO:0000256" key="8">
    <source>
        <dbReference type="ARBA" id="ARBA00023239"/>
    </source>
</evidence>
<dbReference type="EC" id="4.1.2.50" evidence="4"/>
<comment type="similarity">
    <text evidence="3">Belongs to the PTPS family. QueD subfamily.</text>
</comment>
<protein>
    <recommendedName>
        <fullName evidence="5">6-carboxy-5,6,7,8-tetrahydropterin synthase</fullName>
        <ecNumber evidence="4">4.1.2.50</ecNumber>
    </recommendedName>
    <alternativeName>
        <fullName evidence="9">Queuosine biosynthesis protein QueD</fullName>
    </alternativeName>
</protein>
<keyword evidence="6" id="KW-0479">Metal-binding</keyword>
<dbReference type="GO" id="GO:0070497">
    <property type="term" value="F:6-carboxytetrahydropterin synthase activity"/>
    <property type="evidence" value="ECO:0007669"/>
    <property type="project" value="UniProtKB-EC"/>
</dbReference>
<keyword evidence="8" id="KW-0456">Lyase</keyword>
<evidence type="ECO:0000256" key="7">
    <source>
        <dbReference type="ARBA" id="ARBA00022833"/>
    </source>
</evidence>
<comment type="pathway">
    <text evidence="2">Purine metabolism; 7-cyano-7-deazaguanine biosynthesis.</text>
</comment>
<evidence type="ECO:0000256" key="10">
    <source>
        <dbReference type="ARBA" id="ARBA00048807"/>
    </source>
</evidence>
<dbReference type="Proteomes" id="UP000247746">
    <property type="component" value="Unassembled WGS sequence"/>
</dbReference>
<accession>A0A2V4VSG4</accession>
<evidence type="ECO:0000256" key="3">
    <source>
        <dbReference type="ARBA" id="ARBA00008900"/>
    </source>
</evidence>
<evidence type="ECO:0000313" key="12">
    <source>
        <dbReference type="Proteomes" id="UP000247746"/>
    </source>
</evidence>
<organism evidence="11 12">
    <name type="scientific">Psychrobacter fozii</name>
    <dbReference type="NCBI Taxonomy" id="198480"/>
    <lineage>
        <taxon>Bacteria</taxon>
        <taxon>Pseudomonadati</taxon>
        <taxon>Pseudomonadota</taxon>
        <taxon>Gammaproteobacteria</taxon>
        <taxon>Moraxellales</taxon>
        <taxon>Moraxellaceae</taxon>
        <taxon>Psychrobacter</taxon>
    </lineage>
</organism>
<keyword evidence="7" id="KW-0862">Zinc</keyword>
<dbReference type="Pfam" id="PF01242">
    <property type="entry name" value="PTPS"/>
    <property type="match status" value="1"/>
</dbReference>